<evidence type="ECO:0000313" key="5">
    <source>
        <dbReference type="EMBL" id="ASJ76754.1"/>
    </source>
</evidence>
<sequence>MPTPIDLSTLTSAQKDALIMLLLEKVDALTQQVQELQAQLKLNSRNSSKPPSSDGYGKPKPKSTRAKSGKRSGGQPGHPGKTLKMTAHPDHIVDHALEACSSCGLDLSTVPVLGFEARQVFDIPPIKIEATEHRAQIKACPCCRSRSKAVFPKHVNQSVQYGTEVQGVVIYLSQYQMLPYARLKEAMADLFQIHLSEGTVNNILTRAYHHLAQFDSWVKDMVIDSKVAHFDESGLRVGKQLQWLHVAATEHATYYRRHVKRGHEAMMEMGILDGFKGYAVHDCWASYFRFAILHVLCGAHFLRELIHAHEQHQQSWAEKLITCLLDAKKEADEARAKGVLMLDESRINHYDRRYSRILREGRAELPVVPISTTKKRGRAKQHKVKNLHDRLFRYKAETLAFLYDLTLPFDNNLAERDVRMIKAKLKISGCFRSEQGADIFCRIRGYISTAKKQGRNVLDSLRESFQGQAFNPAIASVG</sequence>
<dbReference type="Pfam" id="PF20042">
    <property type="entry name" value="DUF6444"/>
    <property type="match status" value="1"/>
</dbReference>
<feature type="domain" description="DUF6444" evidence="4">
    <location>
        <begin position="16"/>
        <end position="82"/>
    </location>
</feature>
<accession>A0A2Z2PA42</accession>
<evidence type="ECO:0000259" key="4">
    <source>
        <dbReference type="Pfam" id="PF20042"/>
    </source>
</evidence>
<evidence type="ECO:0000256" key="1">
    <source>
        <dbReference type="SAM" id="MobiDB-lite"/>
    </source>
</evidence>
<dbReference type="PANTHER" id="PTHR33678:SF1">
    <property type="entry name" value="BLL1576 PROTEIN"/>
    <property type="match status" value="1"/>
</dbReference>
<dbReference type="KEGG" id="gai:IMCC3135_33565"/>
<dbReference type="InterPro" id="IPR045618">
    <property type="entry name" value="DUF6444"/>
</dbReference>
<dbReference type="Pfam" id="PF03050">
    <property type="entry name" value="DDE_Tnp_IS66"/>
    <property type="match status" value="1"/>
</dbReference>
<dbReference type="PANTHER" id="PTHR33678">
    <property type="entry name" value="BLL1576 PROTEIN"/>
    <property type="match status" value="1"/>
</dbReference>
<proteinExistence type="predicted"/>
<dbReference type="InterPro" id="IPR004291">
    <property type="entry name" value="Transposase_IS66_central"/>
</dbReference>
<dbReference type="NCBIfam" id="NF033517">
    <property type="entry name" value="transpos_IS66"/>
    <property type="match status" value="1"/>
</dbReference>
<dbReference type="Proteomes" id="UP000250079">
    <property type="component" value="Chromosome"/>
</dbReference>
<feature type="domain" description="Transposase IS66 central" evidence="2">
    <location>
        <begin position="160"/>
        <end position="438"/>
    </location>
</feature>
<organism evidence="5 6">
    <name type="scientific">Granulosicoccus antarcticus IMCC3135</name>
    <dbReference type="NCBI Taxonomy" id="1192854"/>
    <lineage>
        <taxon>Bacteria</taxon>
        <taxon>Pseudomonadati</taxon>
        <taxon>Pseudomonadota</taxon>
        <taxon>Gammaproteobacteria</taxon>
        <taxon>Chromatiales</taxon>
        <taxon>Granulosicoccaceae</taxon>
        <taxon>Granulosicoccus</taxon>
    </lineage>
</organism>
<keyword evidence="6" id="KW-1185">Reference proteome</keyword>
<feature type="compositionally biased region" description="Polar residues" evidence="1">
    <location>
        <begin position="40"/>
        <end position="51"/>
    </location>
</feature>
<reference evidence="5 6" key="1">
    <citation type="submission" date="2016-12" db="EMBL/GenBank/DDBJ databases">
        <authorList>
            <person name="Song W.-J."/>
            <person name="Kurnit D.M."/>
        </authorList>
    </citation>
    <scope>NUCLEOTIDE SEQUENCE [LARGE SCALE GENOMIC DNA]</scope>
    <source>
        <strain evidence="5 6">IMCC3135</strain>
    </source>
</reference>
<name>A0A2Z2PA42_9GAMM</name>
<evidence type="ECO:0000313" key="6">
    <source>
        <dbReference type="Proteomes" id="UP000250079"/>
    </source>
</evidence>
<dbReference type="InterPro" id="IPR024474">
    <property type="entry name" value="Znf_dom_IS66"/>
</dbReference>
<dbReference type="EMBL" id="CP018632">
    <property type="protein sequence ID" value="ASJ76754.1"/>
    <property type="molecule type" value="Genomic_DNA"/>
</dbReference>
<dbReference type="Pfam" id="PF13005">
    <property type="entry name" value="zf-IS66"/>
    <property type="match status" value="1"/>
</dbReference>
<protein>
    <submittedName>
        <fullName evidence="5">Uncharacterized protein</fullName>
    </submittedName>
</protein>
<dbReference type="InterPro" id="IPR052344">
    <property type="entry name" value="Transposase-related"/>
</dbReference>
<feature type="domain" description="Transposase IS66 zinc-finger binding" evidence="3">
    <location>
        <begin position="99"/>
        <end position="143"/>
    </location>
</feature>
<evidence type="ECO:0000259" key="2">
    <source>
        <dbReference type="Pfam" id="PF03050"/>
    </source>
</evidence>
<feature type="compositionally biased region" description="Basic residues" evidence="1">
    <location>
        <begin position="59"/>
        <end position="70"/>
    </location>
</feature>
<gene>
    <name evidence="5" type="ORF">IMCC3135_33565</name>
</gene>
<feature type="region of interest" description="Disordered" evidence="1">
    <location>
        <begin position="40"/>
        <end position="85"/>
    </location>
</feature>
<evidence type="ECO:0000259" key="3">
    <source>
        <dbReference type="Pfam" id="PF13005"/>
    </source>
</evidence>
<dbReference type="AlphaFoldDB" id="A0A2Z2PA42"/>